<evidence type="ECO:0000256" key="9">
    <source>
        <dbReference type="ARBA" id="ARBA00023204"/>
    </source>
</evidence>
<dbReference type="AlphaFoldDB" id="A0A8D0RJN9"/>
<dbReference type="PANTHER" id="PTHR22748:SF25">
    <property type="entry name" value="ENDONUCLEASE_EXONUCLEASE_PHOSPHATASE DOMAIN-CONTAINING PROTEIN"/>
    <property type="match status" value="1"/>
</dbReference>
<evidence type="ECO:0000256" key="3">
    <source>
        <dbReference type="ARBA" id="ARBA00012115"/>
    </source>
</evidence>
<protein>
    <recommendedName>
        <fullName evidence="3">exodeoxyribonuclease III</fullName>
        <ecNumber evidence="3">3.1.11.2</ecNumber>
    </recommendedName>
</protein>
<dbReference type="InterPro" id="IPR036691">
    <property type="entry name" value="Endo/exonu/phosph_ase_sf"/>
</dbReference>
<feature type="binding site" evidence="11">
    <location>
        <position position="167"/>
    </location>
    <ligand>
        <name>Mg(2+)</name>
        <dbReference type="ChEBI" id="CHEBI:18420"/>
        <label>1</label>
    </ligand>
</feature>
<keyword evidence="9" id="KW-0234">DNA repair</keyword>
<evidence type="ECO:0000313" key="14">
    <source>
        <dbReference type="Ensembl" id="ENSSSCP00025017671.1"/>
    </source>
</evidence>
<comment type="catalytic activity">
    <reaction evidence="1">
        <text>Exonucleolytic cleavage in the 3'- to 5'-direction to yield nucleoside 5'-phosphates.</text>
        <dbReference type="EC" id="3.1.11.2"/>
    </reaction>
</comment>
<keyword evidence="6" id="KW-0378">Hydrolase</keyword>
<dbReference type="GO" id="GO:0006281">
    <property type="term" value="P:DNA repair"/>
    <property type="evidence" value="ECO:0007669"/>
    <property type="project" value="UniProtKB-KW"/>
</dbReference>
<dbReference type="PANTHER" id="PTHR22748">
    <property type="entry name" value="AP ENDONUCLEASE"/>
    <property type="match status" value="1"/>
</dbReference>
<keyword evidence="4 11" id="KW-0479">Metal-binding</keyword>
<dbReference type="Gene3D" id="3.60.10.10">
    <property type="entry name" value="Endonuclease/exonuclease/phosphatase"/>
    <property type="match status" value="1"/>
</dbReference>
<evidence type="ECO:0000259" key="13">
    <source>
        <dbReference type="Pfam" id="PF03372"/>
    </source>
</evidence>
<evidence type="ECO:0000256" key="11">
    <source>
        <dbReference type="PIRSR" id="PIRSR604808-2"/>
    </source>
</evidence>
<dbReference type="Proteomes" id="UP000694727">
    <property type="component" value="Unplaced"/>
</dbReference>
<dbReference type="InterPro" id="IPR004808">
    <property type="entry name" value="AP_endonuc_1"/>
</dbReference>
<dbReference type="GO" id="GO:0046872">
    <property type="term" value="F:metal ion binding"/>
    <property type="evidence" value="ECO:0007669"/>
    <property type="project" value="UniProtKB-KW"/>
</dbReference>
<dbReference type="GO" id="GO:0006310">
    <property type="term" value="P:DNA recombination"/>
    <property type="evidence" value="ECO:0007669"/>
    <property type="project" value="UniProtKB-KW"/>
</dbReference>
<dbReference type="SUPFAM" id="SSF56219">
    <property type="entry name" value="DNase I-like"/>
    <property type="match status" value="1"/>
</dbReference>
<reference evidence="14" key="1">
    <citation type="submission" date="2025-08" db="UniProtKB">
        <authorList>
            <consortium name="Ensembl"/>
        </authorList>
    </citation>
    <scope>IDENTIFICATION</scope>
</reference>
<feature type="binding site" evidence="11">
    <location>
        <position position="168"/>
    </location>
    <ligand>
        <name>Mg(2+)</name>
        <dbReference type="ChEBI" id="CHEBI:18420"/>
        <label>1</label>
    </ligand>
</feature>
<feature type="binding site" evidence="11">
    <location>
        <position position="83"/>
    </location>
    <ligand>
        <name>Mg(2+)</name>
        <dbReference type="ChEBI" id="CHEBI:18420"/>
        <label>1</label>
    </ligand>
</feature>
<accession>A0A8D0RJN9</accession>
<feature type="site" description="Interaction with DNA substrate" evidence="12">
    <location>
        <position position="168"/>
    </location>
</feature>
<keyword evidence="5" id="KW-0227">DNA damage</keyword>
<feature type="active site" evidence="10">
    <location>
        <position position="54"/>
    </location>
</feature>
<comment type="similarity">
    <text evidence="2">Belongs to the DNA repair enzymes AP/ExoA family.</text>
</comment>
<evidence type="ECO:0000256" key="7">
    <source>
        <dbReference type="ARBA" id="ARBA00022842"/>
    </source>
</evidence>
<dbReference type="Pfam" id="PF03372">
    <property type="entry name" value="Exo_endo_phos"/>
    <property type="match status" value="1"/>
</dbReference>
<evidence type="ECO:0000256" key="6">
    <source>
        <dbReference type="ARBA" id="ARBA00022801"/>
    </source>
</evidence>
<evidence type="ECO:0000256" key="4">
    <source>
        <dbReference type="ARBA" id="ARBA00022723"/>
    </source>
</evidence>
<evidence type="ECO:0000256" key="10">
    <source>
        <dbReference type="PIRSR" id="PIRSR604808-1"/>
    </source>
</evidence>
<feature type="binding site" evidence="11">
    <location>
        <position position="85"/>
    </location>
    <ligand>
        <name>Mg(2+)</name>
        <dbReference type="ChEBI" id="CHEBI:18420"/>
        <label>1</label>
    </ligand>
</feature>
<evidence type="ECO:0000256" key="1">
    <source>
        <dbReference type="ARBA" id="ARBA00000493"/>
    </source>
</evidence>
<feature type="site" description="Transition state stabilizer" evidence="12">
    <location>
        <position position="85"/>
    </location>
</feature>
<evidence type="ECO:0000256" key="2">
    <source>
        <dbReference type="ARBA" id="ARBA00007092"/>
    </source>
</evidence>
<feature type="active site" description="Proton acceptor" evidence="10">
    <location>
        <position position="168"/>
    </location>
</feature>
<comment type="cofactor">
    <cofactor evidence="11">
        <name>Mg(2+)</name>
        <dbReference type="ChEBI" id="CHEBI:18420"/>
    </cofactor>
    <cofactor evidence="11">
        <name>Mn(2+)</name>
        <dbReference type="ChEBI" id="CHEBI:29035"/>
    </cofactor>
    <text evidence="11">Probably binds two magnesium or manganese ions per subunit.</text>
</comment>
<evidence type="ECO:0000256" key="8">
    <source>
        <dbReference type="ARBA" id="ARBA00023172"/>
    </source>
</evidence>
<sequence length="206" mass="23784">MFHANRHDRKAGSTILLSYKIDFKTKAIKKDNEGHYLMIKGSIQEEEITIINIYAPNIGAPTYIQQILTDIRGELMGAIIVGDINTPLTPMDRSSRQETNKATEILKETIEKLDFIDICRTLHPKKSAYTFFSNAHGTFSRIDHILGHKANLNKFRSLEMISSIFSDHNAMKLEINRGKRNEKKPTTWRLNNMLLKNKWVNEEIKK</sequence>
<keyword evidence="11" id="KW-0464">Manganese</keyword>
<proteinExistence type="inferred from homology"/>
<organism evidence="14 15">
    <name type="scientific">Sus scrofa</name>
    <name type="common">Pig</name>
    <dbReference type="NCBI Taxonomy" id="9823"/>
    <lineage>
        <taxon>Eukaryota</taxon>
        <taxon>Metazoa</taxon>
        <taxon>Chordata</taxon>
        <taxon>Craniata</taxon>
        <taxon>Vertebrata</taxon>
        <taxon>Euteleostomi</taxon>
        <taxon>Mammalia</taxon>
        <taxon>Eutheria</taxon>
        <taxon>Laurasiatheria</taxon>
        <taxon>Artiodactyla</taxon>
        <taxon>Suina</taxon>
        <taxon>Suidae</taxon>
        <taxon>Sus</taxon>
    </lineage>
</organism>
<dbReference type="CDD" id="cd09076">
    <property type="entry name" value="L1-EN"/>
    <property type="match status" value="1"/>
</dbReference>
<evidence type="ECO:0000313" key="15">
    <source>
        <dbReference type="Proteomes" id="UP000694727"/>
    </source>
</evidence>
<keyword evidence="8" id="KW-0233">DNA recombination</keyword>
<keyword evidence="7 11" id="KW-0460">Magnesium</keyword>
<dbReference type="EC" id="3.1.11.2" evidence="3"/>
<name>A0A8D0RJN9_PIG</name>
<feature type="site" description="Important for catalytic activity" evidence="12">
    <location>
        <position position="143"/>
    </location>
</feature>
<evidence type="ECO:0000256" key="5">
    <source>
        <dbReference type="ARBA" id="ARBA00022763"/>
    </source>
</evidence>
<dbReference type="Ensembl" id="ENSSSCT00025041527.1">
    <property type="protein sequence ID" value="ENSSSCP00025017671.1"/>
    <property type="gene ID" value="ENSSSCG00025030577.1"/>
</dbReference>
<feature type="domain" description="Endonuclease/exonuclease/phosphatase" evidence="13">
    <location>
        <begin position="19"/>
        <end position="168"/>
    </location>
</feature>
<dbReference type="GO" id="GO:0008311">
    <property type="term" value="F:double-stranded DNA 3'-5' DNA exonuclease activity"/>
    <property type="evidence" value="ECO:0007669"/>
    <property type="project" value="UniProtKB-EC"/>
</dbReference>
<feature type="active site" description="Proton donor/acceptor" evidence="10">
    <location>
        <position position="83"/>
    </location>
</feature>
<evidence type="ECO:0000256" key="12">
    <source>
        <dbReference type="PIRSR" id="PIRSR604808-3"/>
    </source>
</evidence>
<dbReference type="InterPro" id="IPR005135">
    <property type="entry name" value="Endo/exonuclease/phosphatase"/>
</dbReference>